<keyword evidence="11" id="KW-0548">Nucleotidyltransferase</keyword>
<comment type="catalytic activity">
    <reaction evidence="8">
        <text>Mo-molybdopterin + GTP + H(+) = Mo-molybdopterin guanine dinucleotide + diphosphate</text>
        <dbReference type="Rhea" id="RHEA:34243"/>
        <dbReference type="ChEBI" id="CHEBI:15378"/>
        <dbReference type="ChEBI" id="CHEBI:33019"/>
        <dbReference type="ChEBI" id="CHEBI:37565"/>
        <dbReference type="ChEBI" id="CHEBI:71302"/>
        <dbReference type="ChEBI" id="CHEBI:71310"/>
        <dbReference type="EC" id="2.7.7.77"/>
    </reaction>
</comment>
<dbReference type="GO" id="GO:0046872">
    <property type="term" value="F:metal ion binding"/>
    <property type="evidence" value="ECO:0007669"/>
    <property type="project" value="UniProtKB-KW"/>
</dbReference>
<comment type="subunit">
    <text evidence="8">Monomer.</text>
</comment>
<evidence type="ECO:0000256" key="4">
    <source>
        <dbReference type="ARBA" id="ARBA00022741"/>
    </source>
</evidence>
<feature type="domain" description="MobA-like NTP transferase" evidence="9">
    <location>
        <begin position="12"/>
        <end position="163"/>
    </location>
</feature>
<keyword evidence="1 8" id="KW-0963">Cytoplasm</keyword>
<keyword evidence="12" id="KW-1185">Reference proteome</keyword>
<reference evidence="11 12" key="1">
    <citation type="submission" date="2022-06" db="EMBL/GenBank/DDBJ databases">
        <authorList>
            <person name="Sun Q."/>
        </authorList>
    </citation>
    <scope>NUCLEOTIDE SEQUENCE</scope>
    <source>
        <strain evidence="11">S101</strain>
        <strain evidence="10 12">S153</strain>
    </source>
</reference>
<keyword evidence="2 8" id="KW-0808">Transferase</keyword>
<dbReference type="HAMAP" id="MF_00316">
    <property type="entry name" value="MobA"/>
    <property type="match status" value="1"/>
</dbReference>
<comment type="cofactor">
    <cofactor evidence="8">
        <name>Mg(2+)</name>
        <dbReference type="ChEBI" id="CHEBI:18420"/>
    </cofactor>
</comment>
<evidence type="ECO:0000256" key="8">
    <source>
        <dbReference type="HAMAP-Rule" id="MF_00316"/>
    </source>
</evidence>
<dbReference type="Pfam" id="PF12804">
    <property type="entry name" value="NTP_transf_3"/>
    <property type="match status" value="1"/>
</dbReference>
<dbReference type="Gene3D" id="3.90.550.10">
    <property type="entry name" value="Spore Coat Polysaccharide Biosynthesis Protein SpsA, Chain A"/>
    <property type="match status" value="1"/>
</dbReference>
<feature type="binding site" evidence="8">
    <location>
        <position position="27"/>
    </location>
    <ligand>
        <name>GTP</name>
        <dbReference type="ChEBI" id="CHEBI:37565"/>
    </ligand>
</feature>
<dbReference type="GO" id="GO:0005525">
    <property type="term" value="F:GTP binding"/>
    <property type="evidence" value="ECO:0007669"/>
    <property type="project" value="UniProtKB-UniRule"/>
</dbReference>
<dbReference type="AlphaFoldDB" id="A0AAJ1BUG5"/>
<comment type="domain">
    <text evidence="8">The N-terminal domain determines nucleotide recognition and specific binding, while the C-terminal domain determines the specific binding to the target protein.</text>
</comment>
<evidence type="ECO:0000256" key="5">
    <source>
        <dbReference type="ARBA" id="ARBA00022842"/>
    </source>
</evidence>
<organism evidence="11 13">
    <name type="scientific">Ciceribacter sichuanensis</name>
    <dbReference type="NCBI Taxonomy" id="2949647"/>
    <lineage>
        <taxon>Bacteria</taxon>
        <taxon>Pseudomonadati</taxon>
        <taxon>Pseudomonadota</taxon>
        <taxon>Alphaproteobacteria</taxon>
        <taxon>Hyphomicrobiales</taxon>
        <taxon>Rhizobiaceae</taxon>
        <taxon>Ciceribacter</taxon>
    </lineage>
</organism>
<dbReference type="Proteomes" id="UP001155079">
    <property type="component" value="Unassembled WGS sequence"/>
</dbReference>
<evidence type="ECO:0000256" key="3">
    <source>
        <dbReference type="ARBA" id="ARBA00022723"/>
    </source>
</evidence>
<comment type="function">
    <text evidence="8">Transfers a GMP moiety from GTP to Mo-molybdopterin (Mo-MPT) cofactor (Moco or molybdenum cofactor) to form Mo-molybdopterin guanine dinucleotide (Mo-MGD) cofactor.</text>
</comment>
<keyword evidence="5 8" id="KW-0460">Magnesium</keyword>
<feature type="binding site" evidence="8">
    <location>
        <position position="106"/>
    </location>
    <ligand>
        <name>GTP</name>
        <dbReference type="ChEBI" id="CHEBI:37565"/>
    </ligand>
</feature>
<evidence type="ECO:0000256" key="1">
    <source>
        <dbReference type="ARBA" id="ARBA00022490"/>
    </source>
</evidence>
<feature type="binding site" evidence="8">
    <location>
        <position position="106"/>
    </location>
    <ligand>
        <name>Mg(2+)</name>
        <dbReference type="ChEBI" id="CHEBI:18420"/>
    </ligand>
</feature>
<keyword evidence="7 8" id="KW-0501">Molybdenum cofactor biosynthesis</keyword>
<dbReference type="InterPro" id="IPR013482">
    <property type="entry name" value="Molybde_CF_guanTrfase"/>
</dbReference>
<dbReference type="NCBIfam" id="TIGR02665">
    <property type="entry name" value="molyb_mobA"/>
    <property type="match status" value="1"/>
</dbReference>
<name>A0AAJ1BUG5_9HYPH</name>
<sequence length="211" mass="22453">MSEPQTAQSFPALILAGGLSRRMGRDKTVVNLAGKPMIAHVVDRLRPQVSSLAVNAPPGALPEIGIPVLPDTVPGHAGPLAGVLAGLIHARESMPEASHLLTVPADTPFLPVDLTAKMTANIEPGRIVVATSLGRIHPVVALWPISLADDLEEWLGDPDNRKLQSFITGYPSVTVDFPPVETASGPLDPFFNVNTPDDLARAEQILKERRP</sequence>
<keyword evidence="3 8" id="KW-0479">Metal-binding</keyword>
<dbReference type="RefSeq" id="WP_250916106.1">
    <property type="nucleotide sequence ID" value="NZ_JAMQAY010000004.1"/>
</dbReference>
<evidence type="ECO:0000313" key="11">
    <source>
        <dbReference type="EMBL" id="MCO5956592.1"/>
    </source>
</evidence>
<dbReference type="InterPro" id="IPR029044">
    <property type="entry name" value="Nucleotide-diphossugar_trans"/>
</dbReference>
<evidence type="ECO:0000259" key="9">
    <source>
        <dbReference type="Pfam" id="PF12804"/>
    </source>
</evidence>
<evidence type="ECO:0000313" key="12">
    <source>
        <dbReference type="Proteomes" id="UP001155079"/>
    </source>
</evidence>
<dbReference type="EMBL" id="JAMXLX010000002">
    <property type="protein sequence ID" value="MCO5956592.1"/>
    <property type="molecule type" value="Genomic_DNA"/>
</dbReference>
<feature type="binding site" evidence="8">
    <location>
        <position position="71"/>
    </location>
    <ligand>
        <name>GTP</name>
        <dbReference type="ChEBI" id="CHEBI:37565"/>
    </ligand>
</feature>
<proteinExistence type="inferred from homology"/>
<keyword evidence="4 8" id="KW-0547">Nucleotide-binding</keyword>
<accession>A0AAJ1BUG5</accession>
<comment type="subcellular location">
    <subcellularLocation>
        <location evidence="8">Cytoplasm</location>
    </subcellularLocation>
</comment>
<protein>
    <recommendedName>
        <fullName evidence="8">Molybdenum cofactor guanylyltransferase</fullName>
        <shortName evidence="8">MoCo guanylyltransferase</shortName>
        <ecNumber evidence="8">2.7.7.77</ecNumber>
    </recommendedName>
    <alternativeName>
        <fullName evidence="8">GTP:molybdopterin guanylyltransferase</fullName>
    </alternativeName>
    <alternativeName>
        <fullName evidence="8">Mo-MPT guanylyltransferase</fullName>
    </alternativeName>
    <alternativeName>
        <fullName evidence="8">Molybdopterin guanylyltransferase</fullName>
    </alternativeName>
    <alternativeName>
        <fullName evidence="8">Molybdopterin-guanine dinucleotide synthase</fullName>
        <shortName evidence="8">MGD synthase</shortName>
    </alternativeName>
</protein>
<comment type="similarity">
    <text evidence="8">Belongs to the MobA family.</text>
</comment>
<dbReference type="SUPFAM" id="SSF53448">
    <property type="entry name" value="Nucleotide-diphospho-sugar transferases"/>
    <property type="match status" value="1"/>
</dbReference>
<evidence type="ECO:0000313" key="13">
    <source>
        <dbReference type="Proteomes" id="UP001155380"/>
    </source>
</evidence>
<feature type="binding site" evidence="8">
    <location>
        <begin position="15"/>
        <end position="17"/>
    </location>
    <ligand>
        <name>GTP</name>
        <dbReference type="ChEBI" id="CHEBI:37565"/>
    </ligand>
</feature>
<dbReference type="EMBL" id="JAMQAY010000004">
    <property type="protein sequence ID" value="MCM2401840.1"/>
    <property type="molecule type" value="Genomic_DNA"/>
</dbReference>
<dbReference type="PANTHER" id="PTHR19136">
    <property type="entry name" value="MOLYBDENUM COFACTOR GUANYLYLTRANSFERASE"/>
    <property type="match status" value="1"/>
</dbReference>
<dbReference type="CDD" id="cd02503">
    <property type="entry name" value="MobA"/>
    <property type="match status" value="1"/>
</dbReference>
<keyword evidence="6 8" id="KW-0342">GTP-binding</keyword>
<feature type="binding site" evidence="8">
    <location>
        <position position="55"/>
    </location>
    <ligand>
        <name>GTP</name>
        <dbReference type="ChEBI" id="CHEBI:37565"/>
    </ligand>
</feature>
<dbReference type="GO" id="GO:0005737">
    <property type="term" value="C:cytoplasm"/>
    <property type="evidence" value="ECO:0007669"/>
    <property type="project" value="UniProtKB-SubCell"/>
</dbReference>
<evidence type="ECO:0000256" key="6">
    <source>
        <dbReference type="ARBA" id="ARBA00023134"/>
    </source>
</evidence>
<dbReference type="GO" id="GO:1902758">
    <property type="term" value="P:bis(molybdopterin guanine dinucleotide)molybdenum biosynthetic process"/>
    <property type="evidence" value="ECO:0007669"/>
    <property type="project" value="TreeGrafter"/>
</dbReference>
<evidence type="ECO:0000256" key="7">
    <source>
        <dbReference type="ARBA" id="ARBA00023150"/>
    </source>
</evidence>
<dbReference type="Proteomes" id="UP001155380">
    <property type="component" value="Unassembled WGS sequence"/>
</dbReference>
<dbReference type="EC" id="2.7.7.77" evidence="8"/>
<dbReference type="GO" id="GO:0061603">
    <property type="term" value="F:molybdenum cofactor guanylyltransferase activity"/>
    <property type="evidence" value="ECO:0007669"/>
    <property type="project" value="UniProtKB-EC"/>
</dbReference>
<dbReference type="InterPro" id="IPR025877">
    <property type="entry name" value="MobA-like_NTP_Trfase"/>
</dbReference>
<gene>
    <name evidence="8 11" type="primary">mobA</name>
    <name evidence="10" type="ORF">NBH20_11775</name>
    <name evidence="11" type="ORF">NBH21_07410</name>
</gene>
<comment type="caution">
    <text evidence="11">The sequence shown here is derived from an EMBL/GenBank/DDBJ whole genome shotgun (WGS) entry which is preliminary data.</text>
</comment>
<evidence type="ECO:0000313" key="10">
    <source>
        <dbReference type="EMBL" id="MCM2401840.1"/>
    </source>
</evidence>
<evidence type="ECO:0000256" key="2">
    <source>
        <dbReference type="ARBA" id="ARBA00022679"/>
    </source>
</evidence>
<dbReference type="PANTHER" id="PTHR19136:SF81">
    <property type="entry name" value="MOLYBDENUM COFACTOR GUANYLYLTRANSFERASE"/>
    <property type="match status" value="1"/>
</dbReference>